<proteinExistence type="predicted"/>
<protein>
    <submittedName>
        <fullName evidence="2">DUF4274 domain-containing protein</fullName>
    </submittedName>
</protein>
<evidence type="ECO:0000313" key="2">
    <source>
        <dbReference type="EMBL" id="RNI27876.1"/>
    </source>
</evidence>
<organism evidence="2 3">
    <name type="scientific">Rufibacter immobilis</name>
    <dbReference type="NCBI Taxonomy" id="1348778"/>
    <lineage>
        <taxon>Bacteria</taxon>
        <taxon>Pseudomonadati</taxon>
        <taxon>Bacteroidota</taxon>
        <taxon>Cytophagia</taxon>
        <taxon>Cytophagales</taxon>
        <taxon>Hymenobacteraceae</taxon>
        <taxon>Rufibacter</taxon>
    </lineage>
</organism>
<evidence type="ECO:0000313" key="3">
    <source>
        <dbReference type="Proteomes" id="UP000271010"/>
    </source>
</evidence>
<dbReference type="AlphaFoldDB" id="A0A3M9MQU5"/>
<dbReference type="OrthoDB" id="269804at2"/>
<comment type="caution">
    <text evidence="2">The sequence shown here is derived from an EMBL/GenBank/DDBJ whole genome shotgun (WGS) entry which is preliminary data.</text>
</comment>
<dbReference type="Proteomes" id="UP000271010">
    <property type="component" value="Unassembled WGS sequence"/>
</dbReference>
<dbReference type="EMBL" id="RJJE01000017">
    <property type="protein sequence ID" value="RNI27876.1"/>
    <property type="molecule type" value="Genomic_DNA"/>
</dbReference>
<gene>
    <name evidence="2" type="ORF">EFA69_17435</name>
</gene>
<feature type="domain" description="DUF4274" evidence="1">
    <location>
        <begin position="36"/>
        <end position="107"/>
    </location>
</feature>
<sequence>MFFISQSKCDLINANFIQSSIEDEKELFNSFKKLNSSAQLHYLADLFNWDEEKNVLEWIVDSPLCDYGTALLIFWRAQPDFYTQFANEAEAGYEKDTYNLLQKILGNYRNEKYREARIKYLPLEDGQDIENNYPDPKWEIPEEFKKGNHGRTVMSMEKINNFLFNLRRQWKEMQRHRKRNKRRENNRR</sequence>
<dbReference type="InterPro" id="IPR025369">
    <property type="entry name" value="DUF4274"/>
</dbReference>
<name>A0A3M9MQU5_9BACT</name>
<accession>A0A3M9MQU5</accession>
<dbReference type="RefSeq" id="WP_123134341.1">
    <property type="nucleotide sequence ID" value="NZ_RJJE01000017.1"/>
</dbReference>
<reference evidence="2 3" key="1">
    <citation type="submission" date="2018-11" db="EMBL/GenBank/DDBJ databases">
        <title>Rufibacter latericius sp. nov., isolated from water in Baiyang Lake.</title>
        <authorList>
            <person name="Yang Y."/>
        </authorList>
    </citation>
    <scope>NUCLEOTIDE SEQUENCE [LARGE SCALE GENOMIC DNA]</scope>
    <source>
        <strain evidence="2 3">MCC P1</strain>
    </source>
</reference>
<dbReference type="Pfam" id="PF14096">
    <property type="entry name" value="DUF4274"/>
    <property type="match status" value="1"/>
</dbReference>
<keyword evidence="3" id="KW-1185">Reference proteome</keyword>
<evidence type="ECO:0000259" key="1">
    <source>
        <dbReference type="Pfam" id="PF14096"/>
    </source>
</evidence>